<gene>
    <name evidence="2" type="ordered locus">SCATT_p07430</name>
</gene>
<keyword evidence="3" id="KW-1185">Reference proteome</keyword>
<dbReference type="AlphaFoldDB" id="G8XHS1"/>
<dbReference type="PATRIC" id="fig|1003195.29.peg.6538"/>
<keyword evidence="1" id="KW-0472">Membrane</keyword>
<reference evidence="3" key="1">
    <citation type="submission" date="2011-12" db="EMBL/GenBank/DDBJ databases">
        <title>Complete genome sequence of Streptomyces cattleya strain DSM 46488.</title>
        <authorList>
            <person name="Ou H.-Y."/>
            <person name="Li P."/>
            <person name="Zhao C."/>
            <person name="O'Hagan D."/>
            <person name="Deng Z."/>
        </authorList>
    </citation>
    <scope>NUCLEOTIDE SEQUENCE [LARGE SCALE GENOMIC DNA]</scope>
    <source>
        <strain evidence="3">ATCC 35852 / DSM 46488 / JCM 4925 / NBRC 14057 / NRRL 8057</strain>
        <plasmid evidence="3">Plasmid pSCATT</plasmid>
    </source>
</reference>
<proteinExistence type="predicted"/>
<evidence type="ECO:0000313" key="3">
    <source>
        <dbReference type="Proteomes" id="UP000007842"/>
    </source>
</evidence>
<dbReference type="KEGG" id="scy:SCATT_p07430"/>
<accession>G8XHS1</accession>
<protein>
    <submittedName>
        <fullName evidence="2">Uncharacterized protein</fullName>
    </submittedName>
</protein>
<dbReference type="HOGENOM" id="CLU_3297000_0_0_11"/>
<sequence length="40" mass="4172">MERTFMSPTVVGGLPAHVLFVHLVVVLVPLTALALVVCAA</sequence>
<keyword evidence="2" id="KW-0614">Plasmid</keyword>
<dbReference type="EMBL" id="CP003229">
    <property type="protein sequence ID" value="AEW98936.1"/>
    <property type="molecule type" value="Genomic_DNA"/>
</dbReference>
<dbReference type="Proteomes" id="UP000007842">
    <property type="component" value="Plasmid pSCATT"/>
</dbReference>
<evidence type="ECO:0000313" key="2">
    <source>
        <dbReference type="EMBL" id="AEW98936.1"/>
    </source>
</evidence>
<evidence type="ECO:0000256" key="1">
    <source>
        <dbReference type="SAM" id="Phobius"/>
    </source>
</evidence>
<organism evidence="2 3">
    <name type="scientific">Streptantibioticus cattleyicolor (strain ATCC 35852 / DSM 46488 / JCM 4925 / NBRC 14057 / NRRL 8057)</name>
    <name type="common">Streptomyces cattleya</name>
    <dbReference type="NCBI Taxonomy" id="1003195"/>
    <lineage>
        <taxon>Bacteria</taxon>
        <taxon>Bacillati</taxon>
        <taxon>Actinomycetota</taxon>
        <taxon>Actinomycetes</taxon>
        <taxon>Kitasatosporales</taxon>
        <taxon>Streptomycetaceae</taxon>
        <taxon>Streptantibioticus</taxon>
    </lineage>
</organism>
<geneLocation type="plasmid" evidence="2 3">
    <name>pSCATT</name>
</geneLocation>
<keyword evidence="1" id="KW-1133">Transmembrane helix</keyword>
<keyword evidence="1" id="KW-0812">Transmembrane</keyword>
<name>G8XHS1_STREN</name>
<feature type="transmembrane region" description="Helical" evidence="1">
    <location>
        <begin position="20"/>
        <end position="39"/>
    </location>
</feature>